<dbReference type="Gene3D" id="3.40.50.150">
    <property type="entry name" value="Vaccinia Virus protein VP39"/>
    <property type="match status" value="1"/>
</dbReference>
<evidence type="ECO:0000313" key="6">
    <source>
        <dbReference type="Proteomes" id="UP000280346"/>
    </source>
</evidence>
<name>A0A3S0V4I9_9PROT</name>
<proteinExistence type="predicted"/>
<dbReference type="Proteomes" id="UP000280346">
    <property type="component" value="Unassembled WGS sequence"/>
</dbReference>
<dbReference type="GO" id="GO:0008168">
    <property type="term" value="F:methyltransferase activity"/>
    <property type="evidence" value="ECO:0007669"/>
    <property type="project" value="UniProtKB-KW"/>
</dbReference>
<dbReference type="Pfam" id="PF01209">
    <property type="entry name" value="Ubie_methyltran"/>
    <property type="match status" value="1"/>
</dbReference>
<gene>
    <name evidence="5" type="ORF">EJ913_20965</name>
</gene>
<dbReference type="InterPro" id="IPR004033">
    <property type="entry name" value="UbiE/COQ5_MeTrFase"/>
</dbReference>
<keyword evidence="4" id="KW-0949">S-adenosyl-L-methionine</keyword>
<dbReference type="PANTHER" id="PTHR43591">
    <property type="entry name" value="METHYLTRANSFERASE"/>
    <property type="match status" value="1"/>
</dbReference>
<dbReference type="AlphaFoldDB" id="A0A3S0V4I9"/>
<accession>A0A3S0V4I9</accession>
<dbReference type="CDD" id="cd02440">
    <property type="entry name" value="AdoMet_MTases"/>
    <property type="match status" value="1"/>
</dbReference>
<reference evidence="5 6" key="1">
    <citation type="submission" date="2018-12" db="EMBL/GenBank/DDBJ databases">
        <authorList>
            <person name="Yang Y."/>
        </authorList>
    </citation>
    <scope>NUCLEOTIDE SEQUENCE [LARGE SCALE GENOMIC DNA]</scope>
    <source>
        <strain evidence="5 6">GSF71</strain>
    </source>
</reference>
<evidence type="ECO:0000256" key="2">
    <source>
        <dbReference type="ARBA" id="ARBA00022603"/>
    </source>
</evidence>
<evidence type="ECO:0000256" key="4">
    <source>
        <dbReference type="ARBA" id="ARBA00022691"/>
    </source>
</evidence>
<protein>
    <submittedName>
        <fullName evidence="5">Methyltransferase domain-containing protein</fullName>
    </submittedName>
</protein>
<dbReference type="PANTHER" id="PTHR43591:SF24">
    <property type="entry name" value="2-METHOXY-6-POLYPRENYL-1,4-BENZOQUINOL METHYLASE, MITOCHONDRIAL"/>
    <property type="match status" value="1"/>
</dbReference>
<comment type="caution">
    <text evidence="5">The sequence shown here is derived from an EMBL/GenBank/DDBJ whole genome shotgun (WGS) entry which is preliminary data.</text>
</comment>
<evidence type="ECO:0000256" key="1">
    <source>
        <dbReference type="ARBA" id="ARBA00022428"/>
    </source>
</evidence>
<organism evidence="5 6">
    <name type="scientific">Azospirillum doebereinerae</name>
    <dbReference type="NCBI Taxonomy" id="92933"/>
    <lineage>
        <taxon>Bacteria</taxon>
        <taxon>Pseudomonadati</taxon>
        <taxon>Pseudomonadota</taxon>
        <taxon>Alphaproteobacteria</taxon>
        <taxon>Rhodospirillales</taxon>
        <taxon>Azospirillaceae</taxon>
        <taxon>Azospirillum</taxon>
    </lineage>
</organism>
<keyword evidence="2 5" id="KW-0489">Methyltransferase</keyword>
<evidence type="ECO:0000313" key="5">
    <source>
        <dbReference type="EMBL" id="RUQ67221.1"/>
    </source>
</evidence>
<dbReference type="GO" id="GO:0009234">
    <property type="term" value="P:menaquinone biosynthetic process"/>
    <property type="evidence" value="ECO:0007669"/>
    <property type="project" value="UniProtKB-KW"/>
</dbReference>
<dbReference type="SUPFAM" id="SSF53335">
    <property type="entry name" value="S-adenosyl-L-methionine-dependent methyltransferases"/>
    <property type="match status" value="1"/>
</dbReference>
<dbReference type="PROSITE" id="PS51608">
    <property type="entry name" value="SAM_MT_UBIE"/>
    <property type="match status" value="1"/>
</dbReference>
<keyword evidence="6" id="KW-1185">Reference proteome</keyword>
<dbReference type="OrthoDB" id="9777638at2"/>
<dbReference type="GO" id="GO:0032259">
    <property type="term" value="P:methylation"/>
    <property type="evidence" value="ECO:0007669"/>
    <property type="project" value="UniProtKB-KW"/>
</dbReference>
<keyword evidence="3 5" id="KW-0808">Transferase</keyword>
<dbReference type="InterPro" id="IPR029063">
    <property type="entry name" value="SAM-dependent_MTases_sf"/>
</dbReference>
<keyword evidence="1" id="KW-0474">Menaquinone biosynthesis</keyword>
<dbReference type="EMBL" id="RZIJ01000018">
    <property type="protein sequence ID" value="RUQ67221.1"/>
    <property type="molecule type" value="Genomic_DNA"/>
</dbReference>
<sequence length="253" mass="25922">MADLADKLNRPLLDAAGVTVGDRVLDLASGAGEPALGAARRVGAQGLVVGSDLVPGMLAGAVRRAGSEAARGVEAPVFTAADMTALPFADGSFDRVTCRFGIMFVPDAAGALHAVRRALRPGGTAAFMVWGPLSGNALFAEVAAAVAEHLGEDGSLDPLFRFAEPGLLSGLMRDAGFARAEETDLTPVRKAPADQPFWWAALDMSFGHRLGDLSADRRGALEASIAARFAARAADGVVPVPAHVRIVTGTVAG</sequence>
<evidence type="ECO:0000256" key="3">
    <source>
        <dbReference type="ARBA" id="ARBA00022679"/>
    </source>
</evidence>